<dbReference type="EMBL" id="LVYI01000015">
    <property type="protein sequence ID" value="OAP54071.1"/>
    <property type="molecule type" value="Genomic_DNA"/>
</dbReference>
<comment type="caution">
    <text evidence="1">The sequence shown here is derived from an EMBL/GenBank/DDBJ whole genome shotgun (WGS) entry which is preliminary data.</text>
</comment>
<sequence>MNGVIDGSDVDINRSEDGNIVSDTPEVLFVSDDTVLNHTSISECKAWLTPVNFNIPPTGHISSNVDRMVLYVQNQDKHRPMEGVMHFMIVITVLDAVLTVRRGRVDARDLGRDHIRVPGLVHDDMKTTVASPLTGVRDMACLIICTPTPSRGSVAPCLFMESLLRRDGNLSTHTHLSQNACIFPFRW</sequence>
<reference evidence="1 2" key="1">
    <citation type="submission" date="2016-04" db="EMBL/GenBank/DDBJ databases">
        <title>Draft genome of Fonsecaea erecta CBS 125763.</title>
        <authorList>
            <person name="Weiss V.A."/>
            <person name="Vicente V.A."/>
            <person name="Raittz R.T."/>
            <person name="Moreno L.F."/>
            <person name="De Souza E.M."/>
            <person name="Pedrosa F.O."/>
            <person name="Steffens M.B."/>
            <person name="Faoro H."/>
            <person name="Tadra-Sfeir M.Z."/>
            <person name="Najafzadeh M.J."/>
            <person name="Felipe M.S."/>
            <person name="Teixeira M."/>
            <person name="Sun J."/>
            <person name="Xi L."/>
            <person name="Gomes R."/>
            <person name="De Azevedo C.M."/>
            <person name="Salgado C.G."/>
            <person name="Da Silva M.B."/>
            <person name="Nascimento M.F."/>
            <person name="Queiroz-Telles F."/>
            <person name="Attili D.S."/>
            <person name="Gorbushina A."/>
        </authorList>
    </citation>
    <scope>NUCLEOTIDE SEQUENCE [LARGE SCALE GENOMIC DNA]</scope>
    <source>
        <strain evidence="1 2">CBS 125763</strain>
    </source>
</reference>
<dbReference type="AlphaFoldDB" id="A0A178Z3H2"/>
<dbReference type="RefSeq" id="XP_018687438.1">
    <property type="nucleotide sequence ID" value="XM_018843111.1"/>
</dbReference>
<gene>
    <name evidence="1" type="ORF">AYL99_11605</name>
</gene>
<dbReference type="Proteomes" id="UP000078343">
    <property type="component" value="Unassembled WGS sequence"/>
</dbReference>
<organism evidence="1 2">
    <name type="scientific">Fonsecaea erecta</name>
    <dbReference type="NCBI Taxonomy" id="1367422"/>
    <lineage>
        <taxon>Eukaryota</taxon>
        <taxon>Fungi</taxon>
        <taxon>Dikarya</taxon>
        <taxon>Ascomycota</taxon>
        <taxon>Pezizomycotina</taxon>
        <taxon>Eurotiomycetes</taxon>
        <taxon>Chaetothyriomycetidae</taxon>
        <taxon>Chaetothyriales</taxon>
        <taxon>Herpotrichiellaceae</taxon>
        <taxon>Fonsecaea</taxon>
    </lineage>
</organism>
<dbReference type="GeneID" id="30015773"/>
<evidence type="ECO:0000313" key="2">
    <source>
        <dbReference type="Proteomes" id="UP000078343"/>
    </source>
</evidence>
<evidence type="ECO:0000313" key="1">
    <source>
        <dbReference type="EMBL" id="OAP54071.1"/>
    </source>
</evidence>
<accession>A0A178Z3H2</accession>
<name>A0A178Z3H2_9EURO</name>
<keyword evidence="2" id="KW-1185">Reference proteome</keyword>
<protein>
    <submittedName>
        <fullName evidence="1">Uncharacterized protein</fullName>
    </submittedName>
</protein>
<proteinExistence type="predicted"/>